<accession>A0A973VY22</accession>
<proteinExistence type="predicted"/>
<dbReference type="AlphaFoldDB" id="A0A973VY22"/>
<dbReference type="RefSeq" id="WP_156928922.1">
    <property type="nucleotide sequence ID" value="NZ_CP088285.1"/>
</dbReference>
<name>A0A973VY22_9BRAD</name>
<gene>
    <name evidence="1" type="ORF">HAP48_011125</name>
</gene>
<reference evidence="1" key="1">
    <citation type="submission" date="2020-06" db="EMBL/GenBank/DDBJ databases">
        <title>Whole Genome Sequence of Bradyrhizobium sp. Strain 1S1.</title>
        <authorList>
            <person name="Bromfield E.S.P."/>
            <person name="Cloutier S."/>
        </authorList>
    </citation>
    <scope>NUCLEOTIDE SEQUENCE [LARGE SCALE GENOMIC DNA]</scope>
    <source>
        <strain evidence="1">1S1</strain>
    </source>
</reference>
<dbReference type="EMBL" id="JAAOLE020000001">
    <property type="protein sequence ID" value="NVI43510.1"/>
    <property type="molecule type" value="Genomic_DNA"/>
</dbReference>
<evidence type="ECO:0000313" key="1">
    <source>
        <dbReference type="EMBL" id="NVI43510.1"/>
    </source>
</evidence>
<protein>
    <submittedName>
        <fullName evidence="1">Uncharacterized protein</fullName>
    </submittedName>
</protein>
<comment type="caution">
    <text evidence="1">The sequence shown here is derived from an EMBL/GenBank/DDBJ whole genome shotgun (WGS) entry which is preliminary data.</text>
</comment>
<sequence length="62" mass="6884">MELPIGECERRLAGESPPVHRAIAAWDQLVDRLGTRYCLAYCRICECYPDGAIADGDPMSID</sequence>
<organism evidence="1">
    <name type="scientific">Bradyrhizobium septentrionale</name>
    <dbReference type="NCBI Taxonomy" id="1404411"/>
    <lineage>
        <taxon>Bacteria</taxon>
        <taxon>Pseudomonadati</taxon>
        <taxon>Pseudomonadota</taxon>
        <taxon>Alphaproteobacteria</taxon>
        <taxon>Hyphomicrobiales</taxon>
        <taxon>Nitrobacteraceae</taxon>
        <taxon>Bradyrhizobium</taxon>
    </lineage>
</organism>